<dbReference type="Gene3D" id="3.40.50.410">
    <property type="entry name" value="von Willebrand factor, type A domain"/>
    <property type="match status" value="1"/>
</dbReference>
<feature type="domain" description="VWFA" evidence="2">
    <location>
        <begin position="24"/>
        <end position="178"/>
    </location>
</feature>
<protein>
    <recommendedName>
        <fullName evidence="2">VWFA domain-containing protein</fullName>
    </recommendedName>
</protein>
<dbReference type="InParanoid" id="A9V9D8"/>
<feature type="region of interest" description="Disordered" evidence="1">
    <location>
        <begin position="389"/>
        <end position="415"/>
    </location>
</feature>
<evidence type="ECO:0000313" key="4">
    <source>
        <dbReference type="Proteomes" id="UP000001357"/>
    </source>
</evidence>
<name>A9V9D8_MONBE</name>
<keyword evidence="4" id="KW-1185">Reference proteome</keyword>
<feature type="compositionally biased region" description="Polar residues" evidence="1">
    <location>
        <begin position="395"/>
        <end position="407"/>
    </location>
</feature>
<proteinExistence type="predicted"/>
<dbReference type="Pfam" id="PF00092">
    <property type="entry name" value="VWA"/>
    <property type="match status" value="1"/>
</dbReference>
<dbReference type="SUPFAM" id="SSF53300">
    <property type="entry name" value="vWA-like"/>
    <property type="match status" value="1"/>
</dbReference>
<reference evidence="3 4" key="1">
    <citation type="journal article" date="2008" name="Nature">
        <title>The genome of the choanoflagellate Monosiga brevicollis and the origin of metazoans.</title>
        <authorList>
            <consortium name="JGI Sequencing"/>
            <person name="King N."/>
            <person name="Westbrook M.J."/>
            <person name="Young S.L."/>
            <person name="Kuo A."/>
            <person name="Abedin M."/>
            <person name="Chapman J."/>
            <person name="Fairclough S."/>
            <person name="Hellsten U."/>
            <person name="Isogai Y."/>
            <person name="Letunic I."/>
            <person name="Marr M."/>
            <person name="Pincus D."/>
            <person name="Putnam N."/>
            <person name="Rokas A."/>
            <person name="Wright K.J."/>
            <person name="Zuzow R."/>
            <person name="Dirks W."/>
            <person name="Good M."/>
            <person name="Goodstein D."/>
            <person name="Lemons D."/>
            <person name="Li W."/>
            <person name="Lyons J.B."/>
            <person name="Morris A."/>
            <person name="Nichols S."/>
            <person name="Richter D.J."/>
            <person name="Salamov A."/>
            <person name="Bork P."/>
            <person name="Lim W.A."/>
            <person name="Manning G."/>
            <person name="Miller W.T."/>
            <person name="McGinnis W."/>
            <person name="Shapiro H."/>
            <person name="Tjian R."/>
            <person name="Grigoriev I.V."/>
            <person name="Rokhsar D."/>
        </authorList>
    </citation>
    <scope>NUCLEOTIDE SEQUENCE [LARGE SCALE GENOMIC DNA]</scope>
    <source>
        <strain evidence="4">MX1 / ATCC 50154</strain>
    </source>
</reference>
<dbReference type="Proteomes" id="UP000001357">
    <property type="component" value="Unassembled WGS sequence"/>
</dbReference>
<dbReference type="KEGG" id="mbr:MONBRDRAFT_38683"/>
<dbReference type="AlphaFoldDB" id="A9V9D8"/>
<dbReference type="InterPro" id="IPR002035">
    <property type="entry name" value="VWF_A"/>
</dbReference>
<gene>
    <name evidence="3" type="ORF">MONBRDRAFT_38683</name>
</gene>
<evidence type="ECO:0000313" key="3">
    <source>
        <dbReference type="EMBL" id="EDQ85843.1"/>
    </source>
</evidence>
<dbReference type="CDD" id="cd00198">
    <property type="entry name" value="vWFA"/>
    <property type="match status" value="1"/>
</dbReference>
<organism evidence="3 4">
    <name type="scientific">Monosiga brevicollis</name>
    <name type="common">Choanoflagellate</name>
    <dbReference type="NCBI Taxonomy" id="81824"/>
    <lineage>
        <taxon>Eukaryota</taxon>
        <taxon>Choanoflagellata</taxon>
        <taxon>Craspedida</taxon>
        <taxon>Salpingoecidae</taxon>
        <taxon>Monosiga</taxon>
    </lineage>
</organism>
<accession>A9V9D8</accession>
<dbReference type="RefSeq" id="XP_001749322.1">
    <property type="nucleotide sequence ID" value="XM_001749270.1"/>
</dbReference>
<feature type="compositionally biased region" description="Acidic residues" evidence="1">
    <location>
        <begin position="306"/>
        <end position="331"/>
    </location>
</feature>
<evidence type="ECO:0000259" key="2">
    <source>
        <dbReference type="PROSITE" id="PS50234"/>
    </source>
</evidence>
<dbReference type="InterPro" id="IPR036465">
    <property type="entry name" value="vWFA_dom_sf"/>
</dbReference>
<dbReference type="GeneID" id="5894541"/>
<dbReference type="EMBL" id="CH991570">
    <property type="protein sequence ID" value="EDQ85843.1"/>
    <property type="molecule type" value="Genomic_DNA"/>
</dbReference>
<sequence>MAQAEVDACLAADLQNEQHEGRTHLTICMDCSGSMMGPKMTHAREGTLSLYANLHPGDTVELITFSSMVATAIPRVLKDDSTDDRFAAAVQRMCARGSTAFYDAILKGLESLSRADALRGNDQKAKADQAERTVSTKRVLVVVTDGEDTASHRALSDAVHALAQPYLDNFMFVVMGINLMHQGLEAANALCQYTHCKMYKVKTQSAQCTAMGTAFDRAATRMFDNSMTCFSSDAAPILRSSQRNASRCCSSVSSMEALEDRLADFDSDEEEVDVACATSATRRRQPTFRLSRVGRRDRAGSVSSDDYSDADSETTDSEDEYCEDLASDADATELPPRPGGGLTPPHMAASGSNTGGSWFSQLGRRVFQHLRLVGTQGRVLQVDELDQPAEPVGEVSNNGGLPVASSTSPPPPYQP</sequence>
<dbReference type="PROSITE" id="PS50234">
    <property type="entry name" value="VWFA"/>
    <property type="match status" value="1"/>
</dbReference>
<evidence type="ECO:0000256" key="1">
    <source>
        <dbReference type="SAM" id="MobiDB-lite"/>
    </source>
</evidence>
<feature type="region of interest" description="Disordered" evidence="1">
    <location>
        <begin position="287"/>
        <end position="355"/>
    </location>
</feature>